<accession>A0A8T4LEJ9</accession>
<keyword evidence="1" id="KW-0472">Membrane</keyword>
<dbReference type="Proteomes" id="UP000675968">
    <property type="component" value="Unassembled WGS sequence"/>
</dbReference>
<keyword evidence="1" id="KW-1133">Transmembrane helix</keyword>
<dbReference type="AlphaFoldDB" id="A0A8T4LEJ9"/>
<organism evidence="2 3">
    <name type="scientific">Candidatus Iainarchaeum sp</name>
    <dbReference type="NCBI Taxonomy" id="3101447"/>
    <lineage>
        <taxon>Archaea</taxon>
        <taxon>Candidatus Iainarchaeota</taxon>
        <taxon>Candidatus Iainarchaeia</taxon>
        <taxon>Candidatus Iainarchaeales</taxon>
        <taxon>Candidatus Iainarchaeaceae</taxon>
        <taxon>Candidatus Iainarchaeum</taxon>
    </lineage>
</organism>
<feature type="transmembrane region" description="Helical" evidence="1">
    <location>
        <begin position="6"/>
        <end position="24"/>
    </location>
</feature>
<reference evidence="2" key="1">
    <citation type="submission" date="2021-03" db="EMBL/GenBank/DDBJ databases">
        <authorList>
            <person name="Jaffe A."/>
        </authorList>
    </citation>
    <scope>NUCLEOTIDE SEQUENCE</scope>
    <source>
        <strain evidence="2">RIFCSPLOWO2_01_FULL_AR10_48_17</strain>
    </source>
</reference>
<protein>
    <submittedName>
        <fullName evidence="2">Pro-sigmaK processing inhibitor BofA family protein</fullName>
    </submittedName>
</protein>
<evidence type="ECO:0000256" key="1">
    <source>
        <dbReference type="SAM" id="Phobius"/>
    </source>
</evidence>
<feature type="transmembrane region" description="Helical" evidence="1">
    <location>
        <begin position="57"/>
        <end position="79"/>
    </location>
</feature>
<dbReference type="Pfam" id="PF07441">
    <property type="entry name" value="BofA"/>
    <property type="match status" value="1"/>
</dbReference>
<evidence type="ECO:0000313" key="2">
    <source>
        <dbReference type="EMBL" id="MBS3061715.1"/>
    </source>
</evidence>
<evidence type="ECO:0000313" key="3">
    <source>
        <dbReference type="Proteomes" id="UP000675968"/>
    </source>
</evidence>
<comment type="caution">
    <text evidence="2">The sequence shown here is derived from an EMBL/GenBank/DDBJ whole genome shotgun (WGS) entry which is preliminary data.</text>
</comment>
<proteinExistence type="predicted"/>
<gene>
    <name evidence="2" type="ORF">J4215_03980</name>
</gene>
<name>A0A8T4LEJ9_9ARCH</name>
<dbReference type="InterPro" id="IPR010001">
    <property type="entry name" value="BofA"/>
</dbReference>
<reference evidence="2" key="2">
    <citation type="submission" date="2021-05" db="EMBL/GenBank/DDBJ databases">
        <title>Protein family content uncovers lineage relationships and bacterial pathway maintenance mechanisms in DPANN archaea.</title>
        <authorList>
            <person name="Castelle C.J."/>
            <person name="Meheust R."/>
            <person name="Jaffe A.L."/>
            <person name="Seitz K."/>
            <person name="Gong X."/>
            <person name="Baker B.J."/>
            <person name="Banfield J.F."/>
        </authorList>
    </citation>
    <scope>NUCLEOTIDE SEQUENCE</scope>
    <source>
        <strain evidence="2">RIFCSPLOWO2_01_FULL_AR10_48_17</strain>
    </source>
</reference>
<feature type="transmembrane region" description="Helical" evidence="1">
    <location>
        <begin position="31"/>
        <end position="51"/>
    </location>
</feature>
<keyword evidence="1" id="KW-0812">Transmembrane</keyword>
<sequence length="86" mass="9103">MAAELFVGPALTLLSVALLIIVAWKLGKGLVLLLINSVVGMIILILLNYLPFVKITINIWSILIVAIGGIPGIALVVLLSHFGIAF</sequence>
<dbReference type="EMBL" id="JAGVWC010000010">
    <property type="protein sequence ID" value="MBS3061715.1"/>
    <property type="molecule type" value="Genomic_DNA"/>
</dbReference>